<protein>
    <submittedName>
        <fullName evidence="1">Uncharacterized protein</fullName>
    </submittedName>
</protein>
<dbReference type="EMBL" id="MN740730">
    <property type="protein sequence ID" value="QHS81184.1"/>
    <property type="molecule type" value="Genomic_DNA"/>
</dbReference>
<accession>A0A6C0AN04</accession>
<proteinExistence type="predicted"/>
<evidence type="ECO:0000313" key="1">
    <source>
        <dbReference type="EMBL" id="QHS81184.1"/>
    </source>
</evidence>
<organism evidence="1">
    <name type="scientific">viral metagenome</name>
    <dbReference type="NCBI Taxonomy" id="1070528"/>
    <lineage>
        <taxon>unclassified sequences</taxon>
        <taxon>metagenomes</taxon>
        <taxon>organismal metagenomes</taxon>
    </lineage>
</organism>
<reference evidence="1" key="1">
    <citation type="journal article" date="2020" name="Nature">
        <title>Giant virus diversity and host interactions through global metagenomics.</title>
        <authorList>
            <person name="Schulz F."/>
            <person name="Roux S."/>
            <person name="Paez-Espino D."/>
            <person name="Jungbluth S."/>
            <person name="Walsh D.A."/>
            <person name="Denef V.J."/>
            <person name="McMahon K.D."/>
            <person name="Konstantinidis K.T."/>
            <person name="Eloe-Fadrosh E.A."/>
            <person name="Kyrpides N.C."/>
            <person name="Woyke T."/>
        </authorList>
    </citation>
    <scope>NUCLEOTIDE SEQUENCE</scope>
    <source>
        <strain evidence="1">GVMAG-S-1101161-73</strain>
    </source>
</reference>
<name>A0A6C0AN04_9ZZZZ</name>
<dbReference type="AlphaFoldDB" id="A0A6C0AN04"/>
<sequence length="333" mass="39021">MESRVLNFTLDISTKCNLQEPLRMILWAGDCVNNGLTDIERLPNFDVYVCFGFTHALQPNIDFIYKREQPGVICIVDTTSDEQMQRFIKEFRGRVTTIDADYHGNTPTMKPEYYYALLAEGGEAYNVHGINSLQMYMGDYINTLEIFAPLLPREFNERRRFTADMIQLAKDNDLQVDMAWTSPDLEDNYYESIRENQKIFSKYRKSLNPNHNLVTQFNESTIEQYWSELEYDVLKCNIPMALKEHASLEGLISKYLPRFKDYISSRIERQVDDIEEYKSMNLTLEQIQQLMPSKHALKFTGFSSHISSYRDLRYNGGPLVYSQWFRKVTIPAT</sequence>